<keyword evidence="4" id="KW-1185">Reference proteome</keyword>
<feature type="domain" description="Copper amine oxidase-like N-terminal" evidence="2">
    <location>
        <begin position="57"/>
        <end position="105"/>
    </location>
</feature>
<dbReference type="InterPro" id="IPR012854">
    <property type="entry name" value="Cu_amine_oxidase-like_N"/>
</dbReference>
<dbReference type="Pfam" id="PF07833">
    <property type="entry name" value="Cu_amine_oxidN1"/>
    <property type="match status" value="1"/>
</dbReference>
<dbReference type="EMBL" id="JACJVP010000032">
    <property type="protein sequence ID" value="MBB6672914.1"/>
    <property type="molecule type" value="Genomic_DNA"/>
</dbReference>
<dbReference type="Proteomes" id="UP000547209">
    <property type="component" value="Unassembled WGS sequence"/>
</dbReference>
<keyword evidence="1" id="KW-0732">Signal</keyword>
<feature type="chain" id="PRO_5031064987" description="Copper amine oxidase-like N-terminal domain-containing protein" evidence="1">
    <location>
        <begin position="25"/>
        <end position="258"/>
    </location>
</feature>
<gene>
    <name evidence="3" type="ORF">H7C19_19715</name>
</gene>
<feature type="signal peptide" evidence="1">
    <location>
        <begin position="1"/>
        <end position="24"/>
    </location>
</feature>
<evidence type="ECO:0000313" key="4">
    <source>
        <dbReference type="Proteomes" id="UP000547209"/>
    </source>
</evidence>
<comment type="caution">
    <text evidence="3">The sequence shown here is derived from an EMBL/GenBank/DDBJ whole genome shotgun (WGS) entry which is preliminary data.</text>
</comment>
<dbReference type="AlphaFoldDB" id="A0A7X0RSI9"/>
<protein>
    <recommendedName>
        <fullName evidence="2">Copper amine oxidase-like N-terminal domain-containing protein</fullName>
    </recommendedName>
</protein>
<accession>A0A7X0RSI9</accession>
<evidence type="ECO:0000256" key="1">
    <source>
        <dbReference type="SAM" id="SignalP"/>
    </source>
</evidence>
<reference evidence="3 4" key="1">
    <citation type="submission" date="2020-08" db="EMBL/GenBank/DDBJ databases">
        <title>Cohnella phylogeny.</title>
        <authorList>
            <person name="Dunlap C."/>
        </authorList>
    </citation>
    <scope>NUCLEOTIDE SEQUENCE [LARGE SCALE GENOMIC DNA]</scope>
    <source>
        <strain evidence="3 4">DSM 28246</strain>
    </source>
</reference>
<dbReference type="RefSeq" id="WP_185670770.1">
    <property type="nucleotide sequence ID" value="NZ_JACJVP010000032.1"/>
</dbReference>
<proteinExistence type="predicted"/>
<sequence>MKKTRVILLLVVTALFSLSTGAFAASNLTEIKAYLNSGIKYRLDGKAWRPLDDNGKEVQAISYNGTTYLPLRAIAKAFDIPITWDAATQTVGLRESSNLTLYSKDVKVDNWSEKFYDVIDKKQLVFGDRQFNGAYAFTAENVGLGWYEGSPYLKFNFGKKYNTLHLILYSPSSMKIRVLNGNNQQLTEEFSLEADKVTELDVNLQGSQYAFVSAFDAENQAEKPLLYVLKDSYVTTAAIPASTGQSDGLQPSAPSNPR</sequence>
<evidence type="ECO:0000313" key="3">
    <source>
        <dbReference type="EMBL" id="MBB6672914.1"/>
    </source>
</evidence>
<organism evidence="3 4">
    <name type="scientific">Cohnella nanjingensis</name>
    <dbReference type="NCBI Taxonomy" id="1387779"/>
    <lineage>
        <taxon>Bacteria</taxon>
        <taxon>Bacillati</taxon>
        <taxon>Bacillota</taxon>
        <taxon>Bacilli</taxon>
        <taxon>Bacillales</taxon>
        <taxon>Paenibacillaceae</taxon>
        <taxon>Cohnella</taxon>
    </lineage>
</organism>
<name>A0A7X0RSI9_9BACL</name>
<evidence type="ECO:0000259" key="2">
    <source>
        <dbReference type="Pfam" id="PF07833"/>
    </source>
</evidence>